<comment type="subunit">
    <text evidence="6">Heterooligomer composed of large and small subunits.</text>
</comment>
<evidence type="ECO:0000256" key="5">
    <source>
        <dbReference type="ARBA" id="ARBA00022839"/>
    </source>
</evidence>
<evidence type="ECO:0000256" key="2">
    <source>
        <dbReference type="ARBA" id="ARBA00022490"/>
    </source>
</evidence>
<dbReference type="GO" id="GO:0005829">
    <property type="term" value="C:cytosol"/>
    <property type="evidence" value="ECO:0007669"/>
    <property type="project" value="TreeGrafter"/>
</dbReference>
<comment type="catalytic activity">
    <reaction evidence="6">
        <text>Exonucleolytic cleavage in either 5'- to 3'- or 3'- to 5'-direction to yield nucleoside 5'-phosphates.</text>
        <dbReference type="EC" id="3.1.11.6"/>
    </reaction>
</comment>
<evidence type="ECO:0000313" key="10">
    <source>
        <dbReference type="Proteomes" id="UP000325187"/>
    </source>
</evidence>
<evidence type="ECO:0000256" key="1">
    <source>
        <dbReference type="ARBA" id="ARBA00009998"/>
    </source>
</evidence>
<evidence type="ECO:0000256" key="4">
    <source>
        <dbReference type="ARBA" id="ARBA00022801"/>
    </source>
</evidence>
<dbReference type="GO" id="GO:0009318">
    <property type="term" value="C:exodeoxyribonuclease VII complex"/>
    <property type="evidence" value="ECO:0007669"/>
    <property type="project" value="UniProtKB-UniRule"/>
</dbReference>
<dbReference type="GO" id="GO:0008855">
    <property type="term" value="F:exodeoxyribonuclease VII activity"/>
    <property type="evidence" value="ECO:0007669"/>
    <property type="project" value="UniProtKB-UniRule"/>
</dbReference>
<proteinExistence type="inferred from homology"/>
<dbReference type="Proteomes" id="UP000325187">
    <property type="component" value="Unassembled WGS sequence"/>
</dbReference>
<dbReference type="RefSeq" id="WP_150000414.1">
    <property type="nucleotide sequence ID" value="NZ_BKCL01000004.1"/>
</dbReference>
<evidence type="ECO:0000313" key="8">
    <source>
        <dbReference type="EMBL" id="GEQ99814.1"/>
    </source>
</evidence>
<dbReference type="Pfam" id="PF02609">
    <property type="entry name" value="Exonuc_VII_S"/>
    <property type="match status" value="1"/>
</dbReference>
<dbReference type="NCBIfam" id="TIGR01280">
    <property type="entry name" value="xseB"/>
    <property type="match status" value="1"/>
</dbReference>
<dbReference type="Gene3D" id="1.10.287.1040">
    <property type="entry name" value="Exonuclease VII, small subunit"/>
    <property type="match status" value="1"/>
</dbReference>
<dbReference type="EMBL" id="BKCM01000002">
    <property type="protein sequence ID" value="GEQ99814.1"/>
    <property type="molecule type" value="Genomic_DNA"/>
</dbReference>
<dbReference type="HAMAP" id="MF_00337">
    <property type="entry name" value="Exonuc_7_S"/>
    <property type="match status" value="1"/>
</dbReference>
<dbReference type="AlphaFoldDB" id="A0A5A7MSW8"/>
<comment type="similarity">
    <text evidence="1 6">Belongs to the XseB family.</text>
</comment>
<dbReference type="PANTHER" id="PTHR34137:SF1">
    <property type="entry name" value="EXODEOXYRIBONUCLEASE 7 SMALL SUBUNIT"/>
    <property type="match status" value="1"/>
</dbReference>
<sequence length="85" mass="9405">MAENNDQIPDDIKALTFEDALKALEDIVGQLESGAVSLEDSINIYTRGTWLKRHCEAKLKRAEARIEKITLDVSGDAGLEAFDVK</sequence>
<comment type="subcellular location">
    <subcellularLocation>
        <location evidence="6">Cytoplasm</location>
    </subcellularLocation>
</comment>
<keyword evidence="2 6" id="KW-0963">Cytoplasm</keyword>
<dbReference type="EC" id="3.1.11.6" evidence="6"/>
<keyword evidence="3 6" id="KW-0540">Nuclease</keyword>
<keyword evidence="5 6" id="KW-0269">Exonuclease</keyword>
<keyword evidence="10" id="KW-1185">Reference proteome</keyword>
<dbReference type="NCBIfam" id="NF002139">
    <property type="entry name" value="PRK00977.1-3"/>
    <property type="match status" value="1"/>
</dbReference>
<gene>
    <name evidence="6 7" type="primary">xseB</name>
    <name evidence="7" type="ORF">JCM17844_17020</name>
    <name evidence="8" type="ORF">JCM17845_04380</name>
</gene>
<dbReference type="InterPro" id="IPR003761">
    <property type="entry name" value="Exonuc_VII_S"/>
</dbReference>
<dbReference type="Proteomes" id="UP000322084">
    <property type="component" value="Unassembled WGS sequence"/>
</dbReference>
<dbReference type="EMBL" id="BKCL01000004">
    <property type="protein sequence ID" value="GEQ98065.1"/>
    <property type="molecule type" value="Genomic_DNA"/>
</dbReference>
<dbReference type="InterPro" id="IPR037004">
    <property type="entry name" value="Exonuc_VII_ssu_sf"/>
</dbReference>
<reference evidence="9 10" key="1">
    <citation type="submission" date="2019-09" db="EMBL/GenBank/DDBJ databases">
        <title>NBRP : Genome information of microbial organism related human and environment.</title>
        <authorList>
            <person name="Hattori M."/>
            <person name="Oshima K."/>
            <person name="Inaba H."/>
            <person name="Suda W."/>
            <person name="Sakamoto M."/>
            <person name="Iino T."/>
            <person name="Kitahara M."/>
            <person name="Oshida Y."/>
            <person name="Iida T."/>
            <person name="Kudo T."/>
            <person name="Itoh T."/>
            <person name="Ohkuma M."/>
        </authorList>
    </citation>
    <scope>NUCLEOTIDE SEQUENCE [LARGE SCALE GENOMIC DNA]</scope>
    <source>
        <strain evidence="7 9">Hi-2</strain>
        <strain evidence="8 10">Mie-1</strain>
    </source>
</reference>
<evidence type="ECO:0000256" key="3">
    <source>
        <dbReference type="ARBA" id="ARBA00022722"/>
    </source>
</evidence>
<evidence type="ECO:0000256" key="6">
    <source>
        <dbReference type="HAMAP-Rule" id="MF_00337"/>
    </source>
</evidence>
<evidence type="ECO:0000313" key="7">
    <source>
        <dbReference type="EMBL" id="GEQ98065.1"/>
    </source>
</evidence>
<comment type="caution">
    <text evidence="7">The sequence shown here is derived from an EMBL/GenBank/DDBJ whole genome shotgun (WGS) entry which is preliminary data.</text>
</comment>
<accession>A0A5A7MSW8</accession>
<dbReference type="PANTHER" id="PTHR34137">
    <property type="entry name" value="EXODEOXYRIBONUCLEASE 7 SMALL SUBUNIT"/>
    <property type="match status" value="1"/>
</dbReference>
<accession>A0A5A7MWG6</accession>
<organism evidence="7 9">
    <name type="scientific">Iodidimonas gelatinilytica</name>
    <dbReference type="NCBI Taxonomy" id="1236966"/>
    <lineage>
        <taxon>Bacteria</taxon>
        <taxon>Pseudomonadati</taxon>
        <taxon>Pseudomonadota</taxon>
        <taxon>Alphaproteobacteria</taxon>
        <taxon>Iodidimonadales</taxon>
        <taxon>Iodidimonadaceae</taxon>
        <taxon>Iodidimonas</taxon>
    </lineage>
</organism>
<dbReference type="SUPFAM" id="SSF116842">
    <property type="entry name" value="XseB-like"/>
    <property type="match status" value="1"/>
</dbReference>
<evidence type="ECO:0000313" key="9">
    <source>
        <dbReference type="Proteomes" id="UP000322084"/>
    </source>
</evidence>
<protein>
    <recommendedName>
        <fullName evidence="6">Exodeoxyribonuclease 7 small subunit</fullName>
        <ecNumber evidence="6">3.1.11.6</ecNumber>
    </recommendedName>
    <alternativeName>
        <fullName evidence="6">Exodeoxyribonuclease VII small subunit</fullName>
        <shortName evidence="6">Exonuclease VII small subunit</shortName>
    </alternativeName>
</protein>
<dbReference type="GO" id="GO:0006308">
    <property type="term" value="P:DNA catabolic process"/>
    <property type="evidence" value="ECO:0007669"/>
    <property type="project" value="UniProtKB-UniRule"/>
</dbReference>
<keyword evidence="4 6" id="KW-0378">Hydrolase</keyword>
<name>A0A5A7MSW8_9PROT</name>
<comment type="function">
    <text evidence="6">Bidirectionally degrades single-stranded DNA into large acid-insoluble oligonucleotides, which are then degraded further into small acid-soluble oligonucleotides.</text>
</comment>